<feature type="region of interest" description="Disordered" evidence="9">
    <location>
        <begin position="170"/>
        <end position="192"/>
    </location>
</feature>
<feature type="compositionally biased region" description="Polar residues" evidence="9">
    <location>
        <begin position="101"/>
        <end position="112"/>
    </location>
</feature>
<gene>
    <name evidence="10" type="ORF">TTEB3V08_LOCUS39</name>
</gene>
<evidence type="ECO:0000256" key="5">
    <source>
        <dbReference type="ARBA" id="ARBA00022884"/>
    </source>
</evidence>
<keyword evidence="6" id="KW-0805">Transcription regulation</keyword>
<dbReference type="Gene3D" id="3.30.70.330">
    <property type="match status" value="1"/>
</dbReference>
<dbReference type="PANTHER" id="PTHR17250">
    <property type="entry name" value="NEGATIVE ELONGATION FACTOR E"/>
    <property type="match status" value="1"/>
</dbReference>
<dbReference type="InterPro" id="IPR033102">
    <property type="entry name" value="NELFE"/>
</dbReference>
<evidence type="ECO:0000256" key="6">
    <source>
        <dbReference type="ARBA" id="ARBA00023015"/>
    </source>
</evidence>
<evidence type="ECO:0000256" key="3">
    <source>
        <dbReference type="ARBA" id="ARBA00022454"/>
    </source>
</evidence>
<reference evidence="10" key="1">
    <citation type="submission" date="2020-11" db="EMBL/GenBank/DDBJ databases">
        <authorList>
            <person name="Tran Van P."/>
        </authorList>
    </citation>
    <scope>NUCLEOTIDE SEQUENCE</scope>
</reference>
<organism evidence="10">
    <name type="scientific">Timema tahoe</name>
    <dbReference type="NCBI Taxonomy" id="61484"/>
    <lineage>
        <taxon>Eukaryota</taxon>
        <taxon>Metazoa</taxon>
        <taxon>Ecdysozoa</taxon>
        <taxon>Arthropoda</taxon>
        <taxon>Hexapoda</taxon>
        <taxon>Insecta</taxon>
        <taxon>Pterygota</taxon>
        <taxon>Neoptera</taxon>
        <taxon>Polyneoptera</taxon>
        <taxon>Phasmatodea</taxon>
        <taxon>Timematodea</taxon>
        <taxon>Timematoidea</taxon>
        <taxon>Timematidae</taxon>
        <taxon>Timema</taxon>
    </lineage>
</organism>
<dbReference type="GO" id="GO:0034244">
    <property type="term" value="P:negative regulation of transcription elongation by RNA polymerase II"/>
    <property type="evidence" value="ECO:0007669"/>
    <property type="project" value="TreeGrafter"/>
</dbReference>
<dbReference type="InterPro" id="IPR035979">
    <property type="entry name" value="RBD_domain_sf"/>
</dbReference>
<name>A0A7R9FE18_9NEOP</name>
<evidence type="ECO:0000256" key="2">
    <source>
        <dbReference type="ARBA" id="ARBA00004286"/>
    </source>
</evidence>
<evidence type="ECO:0000313" key="10">
    <source>
        <dbReference type="EMBL" id="CAD7451839.1"/>
    </source>
</evidence>
<dbReference type="InterPro" id="IPR012677">
    <property type="entry name" value="Nucleotide-bd_a/b_plait_sf"/>
</dbReference>
<dbReference type="EMBL" id="OE000004">
    <property type="protein sequence ID" value="CAD7451839.1"/>
    <property type="molecule type" value="Genomic_DNA"/>
</dbReference>
<dbReference type="AlphaFoldDB" id="A0A7R9FE18"/>
<keyword evidence="3" id="KW-0158">Chromosome</keyword>
<dbReference type="GO" id="GO:0003723">
    <property type="term" value="F:RNA binding"/>
    <property type="evidence" value="ECO:0007669"/>
    <property type="project" value="UniProtKB-KW"/>
</dbReference>
<dbReference type="PANTHER" id="PTHR17250:SF0">
    <property type="entry name" value="NEGATIVE ELONGATION FACTOR E"/>
    <property type="match status" value="1"/>
</dbReference>
<dbReference type="GO" id="GO:0032021">
    <property type="term" value="C:NELF complex"/>
    <property type="evidence" value="ECO:0007669"/>
    <property type="project" value="InterPro"/>
</dbReference>
<sequence>MLLSPIYRVRKLHILIILKSLEVEITSAQYKKALQALKAPRPEPERTPQTPKRPAEARDAREVAKKLLKSGAITAITKAPKRQEQAGFKRPRGLERKLSSAERTVSGYQPFSATHPEDMETDNRPKVKSGGVLGLGSWGSGPAGLGLIVHAVSRFRAPVNLYESFVSARDREERGLTEKREGRPDKPRQGNTIFVSGHKITEEFLRKAFHSCGHIVNVTMEIEKQ</sequence>
<evidence type="ECO:0000256" key="7">
    <source>
        <dbReference type="ARBA" id="ARBA00023163"/>
    </source>
</evidence>
<evidence type="ECO:0008006" key="11">
    <source>
        <dbReference type="Google" id="ProtNLM"/>
    </source>
</evidence>
<feature type="compositionally biased region" description="Basic and acidic residues" evidence="9">
    <location>
        <begin position="115"/>
        <end position="124"/>
    </location>
</feature>
<feature type="compositionally biased region" description="Basic and acidic residues" evidence="9">
    <location>
        <begin position="170"/>
        <end position="188"/>
    </location>
</feature>
<accession>A0A7R9FE18</accession>
<feature type="region of interest" description="Disordered" evidence="9">
    <location>
        <begin position="36"/>
        <end position="59"/>
    </location>
</feature>
<evidence type="ECO:0000256" key="1">
    <source>
        <dbReference type="ARBA" id="ARBA00004123"/>
    </source>
</evidence>
<keyword evidence="8" id="KW-0539">Nucleus</keyword>
<keyword evidence="4" id="KW-0678">Repressor</keyword>
<keyword evidence="7" id="KW-0804">Transcription</keyword>
<feature type="region of interest" description="Disordered" evidence="9">
    <location>
        <begin position="80"/>
        <end position="124"/>
    </location>
</feature>
<comment type="subcellular location">
    <subcellularLocation>
        <location evidence="2">Chromosome</location>
    </subcellularLocation>
    <subcellularLocation>
        <location evidence="1">Nucleus</location>
    </subcellularLocation>
</comment>
<evidence type="ECO:0000256" key="9">
    <source>
        <dbReference type="SAM" id="MobiDB-lite"/>
    </source>
</evidence>
<evidence type="ECO:0000256" key="8">
    <source>
        <dbReference type="ARBA" id="ARBA00023242"/>
    </source>
</evidence>
<evidence type="ECO:0000256" key="4">
    <source>
        <dbReference type="ARBA" id="ARBA00022491"/>
    </source>
</evidence>
<proteinExistence type="predicted"/>
<dbReference type="GO" id="GO:0005694">
    <property type="term" value="C:chromosome"/>
    <property type="evidence" value="ECO:0007669"/>
    <property type="project" value="UniProtKB-SubCell"/>
</dbReference>
<dbReference type="SUPFAM" id="SSF54928">
    <property type="entry name" value="RNA-binding domain, RBD"/>
    <property type="match status" value="1"/>
</dbReference>
<keyword evidence="5" id="KW-0694">RNA-binding</keyword>
<protein>
    <recommendedName>
        <fullName evidence="11">Negative elongation factor E</fullName>
    </recommendedName>
</protein>